<feature type="binding site" evidence="5">
    <location>
        <position position="251"/>
    </location>
    <ligand>
        <name>dimethylallyl diphosphate</name>
        <dbReference type="ChEBI" id="CHEBI:57623"/>
    </ligand>
</feature>
<evidence type="ECO:0000256" key="5">
    <source>
        <dbReference type="HAMAP-Rule" id="MF_00191"/>
    </source>
</evidence>
<feature type="binding site" evidence="5">
    <location>
        <position position="295"/>
    </location>
    <ligand>
        <name>(2E)-4-hydroxy-3-methylbut-2-enyl diphosphate</name>
        <dbReference type="ChEBI" id="CHEBI:128753"/>
    </ligand>
</feature>
<feature type="binding site" evidence="5">
    <location>
        <position position="252"/>
    </location>
    <ligand>
        <name>(2E)-4-hydroxy-3-methylbut-2-enyl diphosphate</name>
        <dbReference type="ChEBI" id="CHEBI:128753"/>
    </ligand>
</feature>
<dbReference type="EC" id="1.17.7.4" evidence="5"/>
<feature type="binding site" evidence="5">
    <location>
        <position position="14"/>
    </location>
    <ligand>
        <name>[4Fe-4S] cluster</name>
        <dbReference type="ChEBI" id="CHEBI:49883"/>
    </ligand>
</feature>
<feature type="binding site" evidence="5">
    <location>
        <position position="144"/>
    </location>
    <ligand>
        <name>(2E)-4-hydroxy-3-methylbut-2-enyl diphosphate</name>
        <dbReference type="ChEBI" id="CHEBI:128753"/>
    </ligand>
</feature>
<dbReference type="GO" id="GO:0051539">
    <property type="term" value="F:4 iron, 4 sulfur cluster binding"/>
    <property type="evidence" value="ECO:0007669"/>
    <property type="project" value="UniProtKB-UniRule"/>
</dbReference>
<comment type="pathway">
    <text evidence="5">Isoprenoid biosynthesis; dimethylallyl diphosphate biosynthesis; dimethylallyl diphosphate from (2E)-4-hydroxy-3-methylbutenyl diphosphate: step 1/1.</text>
</comment>
<dbReference type="Proteomes" id="UP000648239">
    <property type="component" value="Unassembled WGS sequence"/>
</dbReference>
<dbReference type="PANTHER" id="PTHR30426">
    <property type="entry name" value="4-HYDROXY-3-METHYLBUT-2-ENYL DIPHOSPHATE REDUCTASE"/>
    <property type="match status" value="1"/>
</dbReference>
<feature type="binding site" evidence="5">
    <location>
        <position position="47"/>
    </location>
    <ligand>
        <name>isopentenyl diphosphate</name>
        <dbReference type="ChEBI" id="CHEBI:128769"/>
    </ligand>
</feature>
<feature type="binding site" evidence="5">
    <location>
        <position position="144"/>
    </location>
    <ligand>
        <name>dimethylallyl diphosphate</name>
        <dbReference type="ChEBI" id="CHEBI:57623"/>
    </ligand>
</feature>
<feature type="binding site" evidence="5">
    <location>
        <position position="144"/>
    </location>
    <ligand>
        <name>isopentenyl diphosphate</name>
        <dbReference type="ChEBI" id="CHEBI:128769"/>
    </ligand>
</feature>
<feature type="binding site" evidence="5">
    <location>
        <position position="295"/>
    </location>
    <ligand>
        <name>isopentenyl diphosphate</name>
        <dbReference type="ChEBI" id="CHEBI:128769"/>
    </ligand>
</feature>
<dbReference type="UniPathway" id="UPA00059">
    <property type="reaction ID" value="UER00105"/>
</dbReference>
<sequence length="342" mass="37741">MVKKIYLARPRGFCAGVVMAIQAVEETADAMKASGKGELVVYHSIVHNDTVVDRLERERGVHFVEDLDEAGPLARKVQERGSRLSDTVVFSAHGISPDVRKRADELGMATLDATCPLVTKVHSEATKYAALGYHILLIGDSTRHQEVIGTVGQAPDRTTVVSVMGNTKEDPALADPETVEVPDPDRIVVLTQTTLSVDLTMQTVEILKRRFPNLVVPSRDDLCYATKNRQDAVRKIGSDVNLFLVVTSSYSSNGMRLLELAEEVTGNARRIERVNDIQEEWLEGIESVGVTSAASTPEDLVQDVVAWFSGRNPDLEILEEGQWEGITFRKPERVPAQDHESR</sequence>
<feature type="binding site" evidence="5">
    <location>
        <position position="252"/>
    </location>
    <ligand>
        <name>dimethylallyl diphosphate</name>
        <dbReference type="ChEBI" id="CHEBI:57623"/>
    </ligand>
</feature>
<evidence type="ECO:0000313" key="7">
    <source>
        <dbReference type="Proteomes" id="UP000648239"/>
    </source>
</evidence>
<evidence type="ECO:0000256" key="1">
    <source>
        <dbReference type="ARBA" id="ARBA00022485"/>
    </source>
</evidence>
<dbReference type="GO" id="GO:0019288">
    <property type="term" value="P:isopentenyl diphosphate biosynthetic process, methylerythritol 4-phosphate pathway"/>
    <property type="evidence" value="ECO:0007669"/>
    <property type="project" value="UniProtKB-UniRule"/>
</dbReference>
<feature type="binding site" evidence="5">
    <location>
        <position position="47"/>
    </location>
    <ligand>
        <name>(2E)-4-hydroxy-3-methylbut-2-enyl diphosphate</name>
        <dbReference type="ChEBI" id="CHEBI:128753"/>
    </ligand>
</feature>
<feature type="binding site" evidence="5">
    <location>
        <position position="253"/>
    </location>
    <ligand>
        <name>dimethylallyl diphosphate</name>
        <dbReference type="ChEBI" id="CHEBI:57623"/>
    </ligand>
</feature>
<comment type="similarity">
    <text evidence="5">Belongs to the IspH family.</text>
</comment>
<dbReference type="AlphaFoldDB" id="A0A8J6Y8J6"/>
<dbReference type="Gene3D" id="3.40.1010.20">
    <property type="entry name" value="4-hydroxy-3-methylbut-2-enyl diphosphate reductase, catalytic domain"/>
    <property type="match status" value="2"/>
</dbReference>
<evidence type="ECO:0000256" key="2">
    <source>
        <dbReference type="ARBA" id="ARBA00022723"/>
    </source>
</evidence>
<dbReference type="UniPathway" id="UPA00056">
    <property type="reaction ID" value="UER00097"/>
</dbReference>
<feature type="binding site" evidence="5">
    <location>
        <position position="93"/>
    </location>
    <ligand>
        <name>(2E)-4-hydroxy-3-methylbut-2-enyl diphosphate</name>
        <dbReference type="ChEBI" id="CHEBI:128753"/>
    </ligand>
</feature>
<comment type="function">
    <text evidence="5">Catalyzes the conversion of 1-hydroxy-2-methyl-2-(E)-butenyl 4-diphosphate (HMBPP) into a mixture of isopentenyl diphosphate (IPP) and dimethylallyl diphosphate (DMAPP). Acts in the terminal step of the DOXP/MEP pathway for isoprenoid precursor biosynthesis.</text>
</comment>
<keyword evidence="2 5" id="KW-0479">Metal-binding</keyword>
<evidence type="ECO:0000256" key="3">
    <source>
        <dbReference type="ARBA" id="ARBA00023004"/>
    </source>
</evidence>
<reference evidence="6 7" key="1">
    <citation type="submission" date="2020-08" db="EMBL/GenBank/DDBJ databases">
        <title>Acidobacteriota in marine sediments use diverse sulfur dissimilation pathways.</title>
        <authorList>
            <person name="Wasmund K."/>
        </authorList>
    </citation>
    <scope>NUCLEOTIDE SEQUENCE [LARGE SCALE GENOMIC DNA]</scope>
    <source>
        <strain evidence="6">MAG AM4</strain>
    </source>
</reference>
<dbReference type="GO" id="GO:0050992">
    <property type="term" value="P:dimethylallyl diphosphate biosynthetic process"/>
    <property type="evidence" value="ECO:0007669"/>
    <property type="project" value="UniProtKB-UniRule"/>
</dbReference>
<keyword evidence="4 5" id="KW-0411">Iron-sulfur</keyword>
<name>A0A8J6Y8J6_9BACT</name>
<dbReference type="Pfam" id="PF02401">
    <property type="entry name" value="LYTB"/>
    <property type="match status" value="1"/>
</dbReference>
<feature type="binding site" evidence="5">
    <location>
        <position position="223"/>
    </location>
    <ligand>
        <name>[4Fe-4S] cluster</name>
        <dbReference type="ChEBI" id="CHEBI:49883"/>
    </ligand>
</feature>
<dbReference type="GO" id="GO:0051745">
    <property type="term" value="F:4-hydroxy-3-methylbut-2-enyl diphosphate reductase activity"/>
    <property type="evidence" value="ECO:0007669"/>
    <property type="project" value="UniProtKB-UniRule"/>
</dbReference>
<feature type="binding site" evidence="5">
    <location>
        <position position="253"/>
    </location>
    <ligand>
        <name>(2E)-4-hydroxy-3-methylbut-2-enyl diphosphate</name>
        <dbReference type="ChEBI" id="CHEBI:128753"/>
    </ligand>
</feature>
<feature type="binding site" evidence="5">
    <location>
        <position position="93"/>
    </location>
    <ligand>
        <name>isopentenyl diphosphate</name>
        <dbReference type="ChEBI" id="CHEBI:128769"/>
    </ligand>
</feature>
<dbReference type="EMBL" id="JACXWD010000025">
    <property type="protein sequence ID" value="MBD3868216.1"/>
    <property type="molecule type" value="Genomic_DNA"/>
</dbReference>
<proteinExistence type="inferred from homology"/>
<dbReference type="NCBIfam" id="TIGR00216">
    <property type="entry name" value="ispH_lytB"/>
    <property type="match status" value="1"/>
</dbReference>
<feature type="binding site" evidence="5">
    <location>
        <position position="115"/>
    </location>
    <ligand>
        <name>[4Fe-4S] cluster</name>
        <dbReference type="ChEBI" id="CHEBI:49883"/>
    </ligand>
</feature>
<dbReference type="HAMAP" id="MF_00191">
    <property type="entry name" value="IspH"/>
    <property type="match status" value="1"/>
</dbReference>
<dbReference type="InterPro" id="IPR003451">
    <property type="entry name" value="LytB/IspH"/>
</dbReference>
<comment type="pathway">
    <text evidence="5">Isoprenoid biosynthesis; isopentenyl diphosphate biosynthesis via DXP pathway; isopentenyl diphosphate from 1-deoxy-D-xylulose 5-phosphate: step 6/6.</text>
</comment>
<keyword evidence="5 6" id="KW-0560">Oxidoreductase</keyword>
<dbReference type="Gene3D" id="3.40.50.11270">
    <property type="match status" value="1"/>
</dbReference>
<comment type="cofactor">
    <cofactor evidence="5">
        <name>[4Fe-4S] cluster</name>
        <dbReference type="ChEBI" id="CHEBI:49883"/>
    </cofactor>
    <text evidence="5">Binds 1 [4Fe-4S] cluster per subunit.</text>
</comment>
<feature type="active site" description="Proton donor" evidence="5">
    <location>
        <position position="146"/>
    </location>
</feature>
<feature type="binding site" evidence="5">
    <location>
        <position position="251"/>
    </location>
    <ligand>
        <name>isopentenyl diphosphate</name>
        <dbReference type="ChEBI" id="CHEBI:128769"/>
    </ligand>
</feature>
<evidence type="ECO:0000256" key="4">
    <source>
        <dbReference type="ARBA" id="ARBA00023014"/>
    </source>
</evidence>
<comment type="catalytic activity">
    <reaction evidence="5">
        <text>dimethylallyl diphosphate + 2 oxidized [2Fe-2S]-[ferredoxin] + H2O = (2E)-4-hydroxy-3-methylbut-2-enyl diphosphate + 2 reduced [2Fe-2S]-[ferredoxin] + 2 H(+)</text>
        <dbReference type="Rhea" id="RHEA:24825"/>
        <dbReference type="Rhea" id="RHEA-COMP:10000"/>
        <dbReference type="Rhea" id="RHEA-COMP:10001"/>
        <dbReference type="ChEBI" id="CHEBI:15377"/>
        <dbReference type="ChEBI" id="CHEBI:15378"/>
        <dbReference type="ChEBI" id="CHEBI:33737"/>
        <dbReference type="ChEBI" id="CHEBI:33738"/>
        <dbReference type="ChEBI" id="CHEBI:57623"/>
        <dbReference type="ChEBI" id="CHEBI:128753"/>
        <dbReference type="EC" id="1.17.7.4"/>
    </reaction>
</comment>
<keyword evidence="3 5" id="KW-0408">Iron</keyword>
<dbReference type="GO" id="GO:0016114">
    <property type="term" value="P:terpenoid biosynthetic process"/>
    <property type="evidence" value="ECO:0007669"/>
    <property type="project" value="UniProtKB-UniRule"/>
</dbReference>
<keyword evidence="5" id="KW-0414">Isoprene biosynthesis</keyword>
<feature type="binding site" evidence="5">
    <location>
        <position position="251"/>
    </location>
    <ligand>
        <name>(2E)-4-hydroxy-3-methylbut-2-enyl diphosphate</name>
        <dbReference type="ChEBI" id="CHEBI:128753"/>
    </ligand>
</feature>
<feature type="binding site" evidence="5">
    <location>
        <position position="252"/>
    </location>
    <ligand>
        <name>isopentenyl diphosphate</name>
        <dbReference type="ChEBI" id="CHEBI:128769"/>
    </ligand>
</feature>
<comment type="catalytic activity">
    <reaction evidence="5">
        <text>isopentenyl diphosphate + 2 oxidized [2Fe-2S]-[ferredoxin] + H2O = (2E)-4-hydroxy-3-methylbut-2-enyl diphosphate + 2 reduced [2Fe-2S]-[ferredoxin] + 2 H(+)</text>
        <dbReference type="Rhea" id="RHEA:24488"/>
        <dbReference type="Rhea" id="RHEA-COMP:10000"/>
        <dbReference type="Rhea" id="RHEA-COMP:10001"/>
        <dbReference type="ChEBI" id="CHEBI:15377"/>
        <dbReference type="ChEBI" id="CHEBI:15378"/>
        <dbReference type="ChEBI" id="CHEBI:33737"/>
        <dbReference type="ChEBI" id="CHEBI:33738"/>
        <dbReference type="ChEBI" id="CHEBI:128753"/>
        <dbReference type="ChEBI" id="CHEBI:128769"/>
        <dbReference type="EC" id="1.17.7.4"/>
    </reaction>
</comment>
<dbReference type="CDD" id="cd13944">
    <property type="entry name" value="lytB_ispH"/>
    <property type="match status" value="1"/>
</dbReference>
<feature type="binding site" evidence="5">
    <location>
        <position position="93"/>
    </location>
    <ligand>
        <name>dimethylallyl diphosphate</name>
        <dbReference type="ChEBI" id="CHEBI:57623"/>
    </ligand>
</feature>
<feature type="binding site" evidence="5">
    <location>
        <position position="253"/>
    </location>
    <ligand>
        <name>isopentenyl diphosphate</name>
        <dbReference type="ChEBI" id="CHEBI:128769"/>
    </ligand>
</feature>
<feature type="binding site" evidence="5">
    <location>
        <position position="295"/>
    </location>
    <ligand>
        <name>dimethylallyl diphosphate</name>
        <dbReference type="ChEBI" id="CHEBI:57623"/>
    </ligand>
</feature>
<feature type="binding site" evidence="5">
    <location>
        <position position="193"/>
    </location>
    <ligand>
        <name>(2E)-4-hydroxy-3-methylbut-2-enyl diphosphate</name>
        <dbReference type="ChEBI" id="CHEBI:128753"/>
    </ligand>
</feature>
<feature type="binding site" evidence="5">
    <location>
        <position position="47"/>
    </location>
    <ligand>
        <name>dimethylallyl diphosphate</name>
        <dbReference type="ChEBI" id="CHEBI:57623"/>
    </ligand>
</feature>
<comment type="caution">
    <text evidence="6">The sequence shown here is derived from an EMBL/GenBank/DDBJ whole genome shotgun (WGS) entry which is preliminary data.</text>
</comment>
<accession>A0A8J6Y8J6</accession>
<protein>
    <recommendedName>
        <fullName evidence="5">4-hydroxy-3-methylbut-2-enyl diphosphate reductase</fullName>
        <shortName evidence="5">HMBPP reductase</shortName>
        <ecNumber evidence="5">1.17.7.4</ecNumber>
    </recommendedName>
</protein>
<keyword evidence="1 5" id="KW-0004">4Fe-4S</keyword>
<dbReference type="GO" id="GO:0046872">
    <property type="term" value="F:metal ion binding"/>
    <property type="evidence" value="ECO:0007669"/>
    <property type="project" value="UniProtKB-KW"/>
</dbReference>
<gene>
    <name evidence="5 6" type="primary">ispH</name>
    <name evidence="6" type="ORF">IFK94_08820</name>
</gene>
<evidence type="ECO:0000313" key="6">
    <source>
        <dbReference type="EMBL" id="MBD3868216.1"/>
    </source>
</evidence>
<dbReference type="PANTHER" id="PTHR30426:SF0">
    <property type="entry name" value="4-HYDROXY-3-METHYLBUT-2-ENYL DIPHOSPHATE REDUCTASE"/>
    <property type="match status" value="1"/>
</dbReference>
<organism evidence="6 7">
    <name type="scientific">Candidatus Polarisedimenticola svalbardensis</name>
    <dbReference type="NCBI Taxonomy" id="2886004"/>
    <lineage>
        <taxon>Bacteria</taxon>
        <taxon>Pseudomonadati</taxon>
        <taxon>Acidobacteriota</taxon>
        <taxon>Candidatus Polarisedimenticolia</taxon>
        <taxon>Candidatus Polarisedimenticolales</taxon>
        <taxon>Candidatus Polarisedimenticolaceae</taxon>
        <taxon>Candidatus Polarisedimenticola</taxon>
    </lineage>
</organism>